<evidence type="ECO:0000256" key="1">
    <source>
        <dbReference type="ARBA" id="ARBA00004127"/>
    </source>
</evidence>
<keyword evidence="3" id="KW-0813">Transport</keyword>
<dbReference type="InterPro" id="IPR036259">
    <property type="entry name" value="MFS_trans_sf"/>
</dbReference>
<comment type="subcellular location">
    <subcellularLocation>
        <location evidence="1">Endomembrane system</location>
        <topology evidence="1">Multi-pass membrane protein</topology>
    </subcellularLocation>
</comment>
<feature type="domain" description="Major facilitator superfamily (MFS) profile" evidence="8">
    <location>
        <begin position="47"/>
        <end position="422"/>
    </location>
</feature>
<protein>
    <submittedName>
        <fullName evidence="9">Major facilitator superfamily domain-containing protein</fullName>
    </submittedName>
</protein>
<comment type="caution">
    <text evidence="9">The sequence shown here is derived from an EMBL/GenBank/DDBJ whole genome shotgun (WGS) entry which is preliminary data.</text>
</comment>
<dbReference type="InterPro" id="IPR011701">
    <property type="entry name" value="MFS"/>
</dbReference>
<evidence type="ECO:0000256" key="3">
    <source>
        <dbReference type="ARBA" id="ARBA00022448"/>
    </source>
</evidence>
<dbReference type="InterPro" id="IPR020846">
    <property type="entry name" value="MFS_dom"/>
</dbReference>
<feature type="transmembrane region" description="Helical" evidence="7">
    <location>
        <begin position="257"/>
        <end position="281"/>
    </location>
</feature>
<feature type="transmembrane region" description="Helical" evidence="7">
    <location>
        <begin position="199"/>
        <end position="219"/>
    </location>
</feature>
<dbReference type="GO" id="GO:0012505">
    <property type="term" value="C:endomembrane system"/>
    <property type="evidence" value="ECO:0007669"/>
    <property type="project" value="UniProtKB-SubCell"/>
</dbReference>
<evidence type="ECO:0000256" key="7">
    <source>
        <dbReference type="SAM" id="Phobius"/>
    </source>
</evidence>
<organism evidence="9 10">
    <name type="scientific">Armillaria luteobubalina</name>
    <dbReference type="NCBI Taxonomy" id="153913"/>
    <lineage>
        <taxon>Eukaryota</taxon>
        <taxon>Fungi</taxon>
        <taxon>Dikarya</taxon>
        <taxon>Basidiomycota</taxon>
        <taxon>Agaricomycotina</taxon>
        <taxon>Agaricomycetes</taxon>
        <taxon>Agaricomycetidae</taxon>
        <taxon>Agaricales</taxon>
        <taxon>Marasmiineae</taxon>
        <taxon>Physalacriaceae</taxon>
        <taxon>Armillaria</taxon>
    </lineage>
</organism>
<evidence type="ECO:0000256" key="5">
    <source>
        <dbReference type="ARBA" id="ARBA00022989"/>
    </source>
</evidence>
<dbReference type="EMBL" id="JAUEPU010000038">
    <property type="protein sequence ID" value="KAK0489623.1"/>
    <property type="molecule type" value="Genomic_DNA"/>
</dbReference>
<evidence type="ECO:0000259" key="8">
    <source>
        <dbReference type="PROSITE" id="PS50850"/>
    </source>
</evidence>
<dbReference type="GO" id="GO:0016020">
    <property type="term" value="C:membrane"/>
    <property type="evidence" value="ECO:0007669"/>
    <property type="project" value="TreeGrafter"/>
</dbReference>
<dbReference type="PANTHER" id="PTHR23514">
    <property type="entry name" value="BYPASS OF STOP CODON PROTEIN 6"/>
    <property type="match status" value="1"/>
</dbReference>
<dbReference type="InterPro" id="IPR051788">
    <property type="entry name" value="MFS_Transporter"/>
</dbReference>
<evidence type="ECO:0000256" key="4">
    <source>
        <dbReference type="ARBA" id="ARBA00022692"/>
    </source>
</evidence>
<name>A0AA39PUW9_9AGAR</name>
<feature type="transmembrane region" description="Helical" evidence="7">
    <location>
        <begin position="80"/>
        <end position="102"/>
    </location>
</feature>
<keyword evidence="6 7" id="KW-0472">Membrane</keyword>
<dbReference type="Gene3D" id="1.20.1250.20">
    <property type="entry name" value="MFS general substrate transporter like domains"/>
    <property type="match status" value="2"/>
</dbReference>
<dbReference type="Proteomes" id="UP001175228">
    <property type="component" value="Unassembled WGS sequence"/>
</dbReference>
<feature type="transmembrane region" description="Helical" evidence="7">
    <location>
        <begin position="399"/>
        <end position="418"/>
    </location>
</feature>
<feature type="transmembrane region" description="Helical" evidence="7">
    <location>
        <begin position="335"/>
        <end position="353"/>
    </location>
</feature>
<keyword evidence="4 7" id="KW-0812">Transmembrane</keyword>
<comment type="similarity">
    <text evidence="2">Belongs to the major facilitator superfamily.</text>
</comment>
<evidence type="ECO:0000313" key="9">
    <source>
        <dbReference type="EMBL" id="KAK0489623.1"/>
    </source>
</evidence>
<evidence type="ECO:0000256" key="6">
    <source>
        <dbReference type="ARBA" id="ARBA00023136"/>
    </source>
</evidence>
<feature type="transmembrane region" description="Helical" evidence="7">
    <location>
        <begin position="171"/>
        <end position="193"/>
    </location>
</feature>
<evidence type="ECO:0000313" key="10">
    <source>
        <dbReference type="Proteomes" id="UP001175228"/>
    </source>
</evidence>
<keyword evidence="5 7" id="KW-1133">Transmembrane helix</keyword>
<accession>A0AA39PUW9</accession>
<dbReference type="AlphaFoldDB" id="A0AA39PUW9"/>
<feature type="transmembrane region" description="Helical" evidence="7">
    <location>
        <begin position="365"/>
        <end position="387"/>
    </location>
</feature>
<sequence length="439" mass="47556">MIRDTITVSTMDTPTLNPPQDVNLDAKLEADRPQVEDTPKDYRVHVQFAALCWSMFLAGWNDGTTGPLLPRIQEVYNVNYTIVSLLFILACVGFLSGAFINIPLTEKLGFGKMIVLGSMFQVVAYALQSAALPFPAFLIAYTINGIGMAFQDAQANGYVACFQDNPETKMGIMHAVYGVGALCSPLVATQFAYLPHWSFHYLASFGVALTNTIFLLAVFRLKTQDDCLAEIGYPPREKGDNEQSAFRQILTLKTVHLLAFFILVYVGVEVTIGGWSVTYVIKLRNGGKNSGYISSGFFGGLTLGRVGERRVLFIYSFIAIGLELVVWLVPSLIGGGVAVSLVGVVLGPMYPIVMNHSSRILPPWLLTGSIGWIAGFGQAGSALFPFITGALANSVGISSLQPLLVAMMGFMIVLWALVPSRRPPKMTPQSTTDAANEAT</sequence>
<dbReference type="SUPFAM" id="SSF103473">
    <property type="entry name" value="MFS general substrate transporter"/>
    <property type="match status" value="1"/>
</dbReference>
<dbReference type="Pfam" id="PF07690">
    <property type="entry name" value="MFS_1"/>
    <property type="match status" value="1"/>
</dbReference>
<dbReference type="FunFam" id="1.20.1250.20:FF:000286">
    <property type="entry name" value="MFS efflux transporter"/>
    <property type="match status" value="1"/>
</dbReference>
<keyword evidence="10" id="KW-1185">Reference proteome</keyword>
<dbReference type="PROSITE" id="PS50850">
    <property type="entry name" value="MFS"/>
    <property type="match status" value="1"/>
</dbReference>
<reference evidence="9" key="1">
    <citation type="submission" date="2023-06" db="EMBL/GenBank/DDBJ databases">
        <authorList>
            <consortium name="Lawrence Berkeley National Laboratory"/>
            <person name="Ahrendt S."/>
            <person name="Sahu N."/>
            <person name="Indic B."/>
            <person name="Wong-Bajracharya J."/>
            <person name="Merenyi Z."/>
            <person name="Ke H.-M."/>
            <person name="Monk M."/>
            <person name="Kocsube S."/>
            <person name="Drula E."/>
            <person name="Lipzen A."/>
            <person name="Balint B."/>
            <person name="Henrissat B."/>
            <person name="Andreopoulos B."/>
            <person name="Martin F.M."/>
            <person name="Harder C.B."/>
            <person name="Rigling D."/>
            <person name="Ford K.L."/>
            <person name="Foster G.D."/>
            <person name="Pangilinan J."/>
            <person name="Papanicolaou A."/>
            <person name="Barry K."/>
            <person name="LaButti K."/>
            <person name="Viragh M."/>
            <person name="Koriabine M."/>
            <person name="Yan M."/>
            <person name="Riley R."/>
            <person name="Champramary S."/>
            <person name="Plett K.L."/>
            <person name="Tsai I.J."/>
            <person name="Slot J."/>
            <person name="Sipos G."/>
            <person name="Plett J."/>
            <person name="Nagy L.G."/>
            <person name="Grigoriev I.V."/>
        </authorList>
    </citation>
    <scope>NUCLEOTIDE SEQUENCE</scope>
    <source>
        <strain evidence="9">HWK02</strain>
    </source>
</reference>
<proteinExistence type="inferred from homology"/>
<dbReference type="GO" id="GO:0022857">
    <property type="term" value="F:transmembrane transporter activity"/>
    <property type="evidence" value="ECO:0007669"/>
    <property type="project" value="InterPro"/>
</dbReference>
<evidence type="ECO:0000256" key="2">
    <source>
        <dbReference type="ARBA" id="ARBA00008335"/>
    </source>
</evidence>
<gene>
    <name evidence="9" type="ORF">EDD18DRAFT_1190162</name>
</gene>
<dbReference type="PANTHER" id="PTHR23514:SF3">
    <property type="entry name" value="BYPASS OF STOP CODON PROTEIN 6"/>
    <property type="match status" value="1"/>
</dbReference>